<dbReference type="GO" id="GO:0016301">
    <property type="term" value="F:kinase activity"/>
    <property type="evidence" value="ECO:0007669"/>
    <property type="project" value="UniProtKB-KW"/>
</dbReference>
<evidence type="ECO:0000256" key="1">
    <source>
        <dbReference type="ARBA" id="ARBA00009670"/>
    </source>
</evidence>
<comment type="similarity">
    <text evidence="1">Belongs to the protein kinase superfamily. ADCK protein kinase family.</text>
</comment>
<dbReference type="Proteomes" id="UP000319514">
    <property type="component" value="Unassembled WGS sequence"/>
</dbReference>
<keyword evidence="2" id="KW-0812">Transmembrane</keyword>
<dbReference type="OrthoDB" id="9795390at2"/>
<dbReference type="PANTHER" id="PTHR10566">
    <property type="entry name" value="CHAPERONE-ACTIVITY OF BC1 COMPLEX CABC1 -RELATED"/>
    <property type="match status" value="1"/>
</dbReference>
<reference evidence="4 5" key="1">
    <citation type="submission" date="2019-06" db="EMBL/GenBank/DDBJ databases">
        <title>Sequencing the genomes of 1000 actinobacteria strains.</title>
        <authorList>
            <person name="Klenk H.-P."/>
        </authorList>
    </citation>
    <scope>NUCLEOTIDE SEQUENCE [LARGE SCALE GENOMIC DNA]</scope>
    <source>
        <strain evidence="4 5">DSM 18082</strain>
    </source>
</reference>
<organism evidence="4 5">
    <name type="scientific">Oryzihumus leptocrescens</name>
    <dbReference type="NCBI Taxonomy" id="297536"/>
    <lineage>
        <taxon>Bacteria</taxon>
        <taxon>Bacillati</taxon>
        <taxon>Actinomycetota</taxon>
        <taxon>Actinomycetes</taxon>
        <taxon>Micrococcales</taxon>
        <taxon>Intrasporangiaceae</taxon>
        <taxon>Oryzihumus</taxon>
    </lineage>
</organism>
<evidence type="ECO:0000259" key="3">
    <source>
        <dbReference type="Pfam" id="PF03109"/>
    </source>
</evidence>
<protein>
    <submittedName>
        <fullName evidence="4">Putative unusual protein kinase regulating ubiquinone biosynthesis (AarF/ABC1/UbiB family)</fullName>
    </submittedName>
</protein>
<comment type="caution">
    <text evidence="4">The sequence shown here is derived from an EMBL/GenBank/DDBJ whole genome shotgun (WGS) entry which is preliminary data.</text>
</comment>
<keyword evidence="4" id="KW-0808">Transferase</keyword>
<name>A0A542ZGT8_9MICO</name>
<dbReference type="InterPro" id="IPR011009">
    <property type="entry name" value="Kinase-like_dom_sf"/>
</dbReference>
<keyword evidence="5" id="KW-1185">Reference proteome</keyword>
<feature type="transmembrane region" description="Helical" evidence="2">
    <location>
        <begin position="491"/>
        <end position="510"/>
    </location>
</feature>
<feature type="transmembrane region" description="Helical" evidence="2">
    <location>
        <begin position="522"/>
        <end position="543"/>
    </location>
</feature>
<keyword evidence="2" id="KW-0472">Membrane</keyword>
<evidence type="ECO:0000313" key="5">
    <source>
        <dbReference type="Proteomes" id="UP000319514"/>
    </source>
</evidence>
<dbReference type="InterPro" id="IPR050154">
    <property type="entry name" value="UbiB_kinase"/>
</dbReference>
<dbReference type="RefSeq" id="WP_141787595.1">
    <property type="nucleotide sequence ID" value="NZ_BAAAKX010000004.1"/>
</dbReference>
<dbReference type="CDD" id="cd05121">
    <property type="entry name" value="ABC1_ADCK3-like"/>
    <property type="match status" value="1"/>
</dbReference>
<evidence type="ECO:0000313" key="4">
    <source>
        <dbReference type="EMBL" id="TQL59592.1"/>
    </source>
</evidence>
<dbReference type="InterPro" id="IPR004147">
    <property type="entry name" value="ABC1_dom"/>
</dbReference>
<proteinExistence type="inferred from homology"/>
<dbReference type="EMBL" id="VFOQ01000001">
    <property type="protein sequence ID" value="TQL59592.1"/>
    <property type="molecule type" value="Genomic_DNA"/>
</dbReference>
<dbReference type="SUPFAM" id="SSF56112">
    <property type="entry name" value="Protein kinase-like (PK-like)"/>
    <property type="match status" value="1"/>
</dbReference>
<keyword evidence="4" id="KW-0418">Kinase</keyword>
<accession>A0A542ZGT8</accession>
<evidence type="ECO:0000256" key="2">
    <source>
        <dbReference type="SAM" id="Phobius"/>
    </source>
</evidence>
<dbReference type="AlphaFoldDB" id="A0A542ZGT8"/>
<keyword evidence="2" id="KW-1133">Transmembrane helix</keyword>
<dbReference type="PANTHER" id="PTHR10566:SF113">
    <property type="entry name" value="PROTEIN ACTIVITY OF BC1 COMPLEX KINASE 7, CHLOROPLASTIC"/>
    <property type="match status" value="1"/>
</dbReference>
<sequence>MTFTLRPQHATRYAALARLLVRYGRSDLVSGVGMDEFLEATEPSEDAAASAEQLARDLEAMGPTWVKLGQLLSTRVDLLPEPWTDALSRLQDDVEPIPFEDVERVVTEELGVSLRHGFASFDRTPLAAASLGQVHRAELPSGRQVVVKVQRPGVRQVVRDDMAALTELAELADAHTELGRRYGFTQLLEQFRRSLAGELDYQREAANLTRMAELTAPFPHLLVPAPVPDYTTRSVLTMDFVPGRKVTALGPLGRLDLDGRVLVEELFRAYLQMILVDGFLHADPHPGNVLLTPDHRLALIDLGMVATVPARVQGQLVKLLLAISDGNGDDAAAVLASMGHRGEGFDASAFGEQVAELVSRTVALGSDLEAGAVLVELSRLSGTHGLRPPAEMAMVGKALLNLDQVTQHLDPDFAPAETIRANTAEILRSGMKPSLGGAMAAAIEAREFATQLPARANRVMDALAEGSFTVKVEAIDEVQFLHVMQRLANRVTAGVIVAAMVVGAALMMLVPTRSRILGYPSIAMICFSLAAIAAAVLLTLILVTDRRIARRSKADR</sequence>
<gene>
    <name evidence="4" type="ORF">FB474_0951</name>
</gene>
<keyword evidence="4" id="KW-0830">Ubiquinone</keyword>
<dbReference type="Pfam" id="PF03109">
    <property type="entry name" value="ABC1"/>
    <property type="match status" value="1"/>
</dbReference>
<feature type="domain" description="ABC1 atypical kinase-like" evidence="3">
    <location>
        <begin position="89"/>
        <end position="330"/>
    </location>
</feature>